<gene>
    <name evidence="1" type="ORF">VHEMI06397</name>
</gene>
<evidence type="ECO:0000313" key="2">
    <source>
        <dbReference type="Proteomes" id="UP000039046"/>
    </source>
</evidence>
<dbReference type="Proteomes" id="UP000039046">
    <property type="component" value="Unassembled WGS sequence"/>
</dbReference>
<dbReference type="AlphaFoldDB" id="A0A0A1T759"/>
<proteinExistence type="predicted"/>
<dbReference type="HOGENOM" id="CLU_2160173_0_0_1"/>
<reference evidence="1 2" key="1">
    <citation type="journal article" date="2015" name="Genome Announc.">
        <title>Draft Genome Sequence and Gene Annotation of the Entomopathogenic Fungus Verticillium hemipterigenum.</title>
        <authorList>
            <person name="Horn F."/>
            <person name="Habel A."/>
            <person name="Scharf D.H."/>
            <person name="Dworschak J."/>
            <person name="Brakhage A.A."/>
            <person name="Guthke R."/>
            <person name="Hertweck C."/>
            <person name="Linde J."/>
        </authorList>
    </citation>
    <scope>NUCLEOTIDE SEQUENCE [LARGE SCALE GENOMIC DNA]</scope>
</reference>
<name>A0A0A1T759_9HYPO</name>
<protein>
    <submittedName>
        <fullName evidence="1">Uncharacterized protein</fullName>
    </submittedName>
</protein>
<evidence type="ECO:0000313" key="1">
    <source>
        <dbReference type="EMBL" id="CEJ90629.1"/>
    </source>
</evidence>
<organism evidence="1 2">
    <name type="scientific">[Torrubiella] hemipterigena</name>
    <dbReference type="NCBI Taxonomy" id="1531966"/>
    <lineage>
        <taxon>Eukaryota</taxon>
        <taxon>Fungi</taxon>
        <taxon>Dikarya</taxon>
        <taxon>Ascomycota</taxon>
        <taxon>Pezizomycotina</taxon>
        <taxon>Sordariomycetes</taxon>
        <taxon>Hypocreomycetidae</taxon>
        <taxon>Hypocreales</taxon>
        <taxon>Clavicipitaceae</taxon>
        <taxon>Clavicipitaceae incertae sedis</taxon>
        <taxon>'Torrubiella' clade</taxon>
    </lineage>
</organism>
<sequence>MSDSSSSIHSQVSQVLFHGIIVLTKFVTLNEELHALGRQPLQQDCDNRRWEMLASEAKRHMDSLTVFKMKLEALLSAIDAHIENGGEWLYEQERSDLLQVLRDVEETLAEG</sequence>
<accession>A0A0A1T759</accession>
<dbReference type="EMBL" id="CDHN01000003">
    <property type="protein sequence ID" value="CEJ90629.1"/>
    <property type="molecule type" value="Genomic_DNA"/>
</dbReference>
<keyword evidence="2" id="KW-1185">Reference proteome</keyword>